<evidence type="ECO:0000259" key="2">
    <source>
        <dbReference type="Pfam" id="PF05598"/>
    </source>
</evidence>
<dbReference type="Proteomes" id="UP000516384">
    <property type="component" value="Chromosome"/>
</dbReference>
<reference evidence="3 4" key="1">
    <citation type="submission" date="2020-09" db="EMBL/GenBank/DDBJ databases">
        <title>Characterization of Paenibacillus peoriae strain ZF390 with broad-spectrum antimicrobial activity as a potential biocontrol agent.</title>
        <authorList>
            <person name="Li L."/>
            <person name="Zhao Y."/>
            <person name="Li B."/>
            <person name="Xie X."/>
        </authorList>
    </citation>
    <scope>NUCLEOTIDE SEQUENCE [LARGE SCALE GENOMIC DNA]</scope>
    <source>
        <strain evidence="3 4">ZF390</strain>
    </source>
</reference>
<dbReference type="GO" id="GO:0004803">
    <property type="term" value="F:transposase activity"/>
    <property type="evidence" value="ECO:0007669"/>
    <property type="project" value="InterPro"/>
</dbReference>
<dbReference type="EMBL" id="CP061172">
    <property type="protein sequence ID" value="QNR65105.1"/>
    <property type="molecule type" value="Genomic_DNA"/>
</dbReference>
<dbReference type="InterPro" id="IPR002559">
    <property type="entry name" value="Transposase_11"/>
</dbReference>
<evidence type="ECO:0000313" key="4">
    <source>
        <dbReference type="Proteomes" id="UP000516384"/>
    </source>
</evidence>
<organism evidence="3 4">
    <name type="scientific">Paenibacillus peoriae</name>
    <dbReference type="NCBI Taxonomy" id="59893"/>
    <lineage>
        <taxon>Bacteria</taxon>
        <taxon>Bacillati</taxon>
        <taxon>Bacillota</taxon>
        <taxon>Bacilli</taxon>
        <taxon>Bacillales</taxon>
        <taxon>Paenibacillaceae</taxon>
        <taxon>Paenibacillus</taxon>
    </lineage>
</organism>
<dbReference type="InterPro" id="IPR008490">
    <property type="entry name" value="Transposase_InsH_N"/>
</dbReference>
<accession>A0A7H0Y1Z7</accession>
<dbReference type="GO" id="GO:0003677">
    <property type="term" value="F:DNA binding"/>
    <property type="evidence" value="ECO:0007669"/>
    <property type="project" value="InterPro"/>
</dbReference>
<proteinExistence type="predicted"/>
<sequence>MYILQESLFSFDELQKLESKDRLPIFFSALDLRSYAKELRNPSPRGADGHCRQGILRALLAAPLENIDTFTGLHRRLELDLRFRYQCGLRLDRKAPSIATLSRVFTELTTKDLAKRLFEDLVLRCKEEGIINGRHVAIDSAAIHAYEKKQPKRKSELTGNANWGAKFDSFGNKVKWFGYKLHLAVDTASELPMALLMTPAHVNDGELAPALIQQVAASTKVKFFVLDAGYDQLKNYEAARNVKAQAIIPMNLRNEKEPPSGMTSSGRPCCSMGLAMTYWGVDGHHLKFRCPHAKGKVDCPFGMAACSSSNYGLVVKVDTKSDLRRYSSPHRDTKRWKELYNERTSVERCNSRMKTYLTADVMHVWGIQKVTTHQYLNAIVLVSTFSLQTLPRLEISNFSFLSSLSL</sequence>
<feature type="domain" description="Transposase InsH N-terminal" evidence="2">
    <location>
        <begin position="15"/>
        <end position="105"/>
    </location>
</feature>
<dbReference type="PANTHER" id="PTHR35604:SF2">
    <property type="entry name" value="TRANSPOSASE INSH FOR INSERTION SEQUENCE ELEMENT IS5A-RELATED"/>
    <property type="match status" value="1"/>
</dbReference>
<evidence type="ECO:0000313" key="3">
    <source>
        <dbReference type="EMBL" id="QNR65105.1"/>
    </source>
</evidence>
<feature type="domain" description="Transposase IS4-like" evidence="1">
    <location>
        <begin position="134"/>
        <end position="381"/>
    </location>
</feature>
<dbReference type="PANTHER" id="PTHR35604">
    <property type="entry name" value="TRANSPOSASE INSH FOR INSERTION SEQUENCE ELEMENT IS5A-RELATED"/>
    <property type="match status" value="1"/>
</dbReference>
<dbReference type="RefSeq" id="WP_190297015.1">
    <property type="nucleotide sequence ID" value="NZ_CP061172.1"/>
</dbReference>
<dbReference type="AlphaFoldDB" id="A0A7H0Y1Z7"/>
<protein>
    <submittedName>
        <fullName evidence="3">Transposase</fullName>
    </submittedName>
</protein>
<evidence type="ECO:0000259" key="1">
    <source>
        <dbReference type="Pfam" id="PF01609"/>
    </source>
</evidence>
<dbReference type="Pfam" id="PF01609">
    <property type="entry name" value="DDE_Tnp_1"/>
    <property type="match status" value="1"/>
</dbReference>
<gene>
    <name evidence="3" type="ORF">IAQ67_14370</name>
</gene>
<dbReference type="Pfam" id="PF05598">
    <property type="entry name" value="DUF772"/>
    <property type="match status" value="1"/>
</dbReference>
<name>A0A7H0Y1Z7_9BACL</name>
<dbReference type="GO" id="GO:0006313">
    <property type="term" value="P:DNA transposition"/>
    <property type="evidence" value="ECO:0007669"/>
    <property type="project" value="InterPro"/>
</dbReference>